<accession>A0ABS4H1E5</accession>
<dbReference type="SUPFAM" id="SSF103481">
    <property type="entry name" value="Multidrug resistance efflux transporter EmrE"/>
    <property type="match status" value="1"/>
</dbReference>
<name>A0ABS4H1E5_9BACL</name>
<evidence type="ECO:0000256" key="3">
    <source>
        <dbReference type="SAM" id="Phobius"/>
    </source>
</evidence>
<reference evidence="5 6" key="1">
    <citation type="submission" date="2021-03" db="EMBL/GenBank/DDBJ databases">
        <title>Genomic Encyclopedia of Type Strains, Phase IV (KMG-IV): sequencing the most valuable type-strain genomes for metagenomic binning, comparative biology and taxonomic classification.</title>
        <authorList>
            <person name="Goeker M."/>
        </authorList>
    </citation>
    <scope>NUCLEOTIDE SEQUENCE [LARGE SCALE GENOMIC DNA]</scope>
    <source>
        <strain evidence="5 6">DSM 23491</strain>
    </source>
</reference>
<feature type="domain" description="EamA" evidence="4">
    <location>
        <begin position="2"/>
        <end position="128"/>
    </location>
</feature>
<dbReference type="Pfam" id="PF00892">
    <property type="entry name" value="EamA"/>
    <property type="match status" value="1"/>
</dbReference>
<protein>
    <submittedName>
        <fullName evidence="5">Membrane protein</fullName>
    </submittedName>
</protein>
<dbReference type="InterPro" id="IPR000620">
    <property type="entry name" value="EamA_dom"/>
</dbReference>
<keyword evidence="3" id="KW-1133">Transmembrane helix</keyword>
<comment type="similarity">
    <text evidence="2">Belongs to the EamA transporter family.</text>
</comment>
<evidence type="ECO:0000256" key="2">
    <source>
        <dbReference type="ARBA" id="ARBA00007362"/>
    </source>
</evidence>
<keyword evidence="3" id="KW-0472">Membrane</keyword>
<evidence type="ECO:0000256" key="1">
    <source>
        <dbReference type="ARBA" id="ARBA00004127"/>
    </source>
</evidence>
<gene>
    <name evidence="5" type="ORF">J2Z20_000796</name>
</gene>
<proteinExistence type="inferred from homology"/>
<dbReference type="Proteomes" id="UP001519273">
    <property type="component" value="Unassembled WGS sequence"/>
</dbReference>
<comment type="caution">
    <text evidence="5">The sequence shown here is derived from an EMBL/GenBank/DDBJ whole genome shotgun (WGS) entry which is preliminary data.</text>
</comment>
<comment type="subcellular location">
    <subcellularLocation>
        <location evidence="1">Endomembrane system</location>
        <topology evidence="1">Multi-pass membrane protein</topology>
    </subcellularLocation>
</comment>
<keyword evidence="3" id="KW-0812">Transmembrane</keyword>
<dbReference type="EMBL" id="JAGGKP010000001">
    <property type="protein sequence ID" value="MBP1935935.1"/>
    <property type="molecule type" value="Genomic_DNA"/>
</dbReference>
<dbReference type="Gene3D" id="1.10.3730.20">
    <property type="match status" value="1"/>
</dbReference>
<keyword evidence="6" id="KW-1185">Reference proteome</keyword>
<evidence type="ECO:0000259" key="4">
    <source>
        <dbReference type="Pfam" id="PF00892"/>
    </source>
</evidence>
<evidence type="ECO:0000313" key="5">
    <source>
        <dbReference type="EMBL" id="MBP1935935.1"/>
    </source>
</evidence>
<feature type="transmembrane region" description="Helical" evidence="3">
    <location>
        <begin position="86"/>
        <end position="106"/>
    </location>
</feature>
<feature type="transmembrane region" description="Helical" evidence="3">
    <location>
        <begin position="112"/>
        <end position="129"/>
    </location>
</feature>
<evidence type="ECO:0000313" key="6">
    <source>
        <dbReference type="Proteomes" id="UP001519273"/>
    </source>
</evidence>
<feature type="transmembrane region" description="Helical" evidence="3">
    <location>
        <begin position="23"/>
        <end position="41"/>
    </location>
</feature>
<sequence length="130" mass="14167">MVTLIWGLNGIIDRQALSTGHPIEVNFVTTLTMIIVVMIYFTTAKLSGIPFHFYKNTVVFAILNGILIPTAYVIFLFALSRAGLTAVVAITSTYPIITFILAVMLLNEPVSVNKVLGIILVVAGLLIFIK</sequence>
<dbReference type="InterPro" id="IPR037185">
    <property type="entry name" value="EmrE-like"/>
</dbReference>
<feature type="transmembrane region" description="Helical" evidence="3">
    <location>
        <begin position="53"/>
        <end position="79"/>
    </location>
</feature>
<organism evidence="5 6">
    <name type="scientific">Paenibacillus sediminis</name>
    <dbReference type="NCBI Taxonomy" id="664909"/>
    <lineage>
        <taxon>Bacteria</taxon>
        <taxon>Bacillati</taxon>
        <taxon>Bacillota</taxon>
        <taxon>Bacilli</taxon>
        <taxon>Bacillales</taxon>
        <taxon>Paenibacillaceae</taxon>
        <taxon>Paenibacillus</taxon>
    </lineage>
</organism>